<dbReference type="EMBL" id="LAZR01000945">
    <property type="protein sequence ID" value="KKN54044.1"/>
    <property type="molecule type" value="Genomic_DNA"/>
</dbReference>
<reference evidence="1" key="1">
    <citation type="journal article" date="2015" name="Nature">
        <title>Complex archaea that bridge the gap between prokaryotes and eukaryotes.</title>
        <authorList>
            <person name="Spang A."/>
            <person name="Saw J.H."/>
            <person name="Jorgensen S.L."/>
            <person name="Zaremba-Niedzwiedzka K."/>
            <person name="Martijn J."/>
            <person name="Lind A.E."/>
            <person name="van Eijk R."/>
            <person name="Schleper C."/>
            <person name="Guy L."/>
            <person name="Ettema T.J."/>
        </authorList>
    </citation>
    <scope>NUCLEOTIDE SEQUENCE</scope>
</reference>
<name>A0A0F9RGW5_9ZZZZ</name>
<accession>A0A0F9RGW5</accession>
<protein>
    <submittedName>
        <fullName evidence="1">Uncharacterized protein</fullName>
    </submittedName>
</protein>
<comment type="caution">
    <text evidence="1">The sequence shown here is derived from an EMBL/GenBank/DDBJ whole genome shotgun (WGS) entry which is preliminary data.</text>
</comment>
<proteinExistence type="predicted"/>
<organism evidence="1">
    <name type="scientific">marine sediment metagenome</name>
    <dbReference type="NCBI Taxonomy" id="412755"/>
    <lineage>
        <taxon>unclassified sequences</taxon>
        <taxon>metagenomes</taxon>
        <taxon>ecological metagenomes</taxon>
    </lineage>
</organism>
<sequence length="76" mass="9229">MTTKSIKISQNTYEKLVEFAGYLQSKQKRKISIEETIKYLLRKRISNFSESWEMSDEEYEELKKKISEVWKTWQSV</sequence>
<evidence type="ECO:0000313" key="1">
    <source>
        <dbReference type="EMBL" id="KKN54044.1"/>
    </source>
</evidence>
<gene>
    <name evidence="1" type="ORF">LCGC14_0596230</name>
</gene>
<dbReference type="AlphaFoldDB" id="A0A0F9RGW5"/>